<dbReference type="InterPro" id="IPR005630">
    <property type="entry name" value="Terpene_synthase_metal-bd"/>
</dbReference>
<evidence type="ECO:0000256" key="3">
    <source>
        <dbReference type="ARBA" id="ARBA00023239"/>
    </source>
</evidence>
<dbReference type="Proteomes" id="UP001358586">
    <property type="component" value="Chromosome 1"/>
</dbReference>
<evidence type="ECO:0000256" key="2">
    <source>
        <dbReference type="ARBA" id="ARBA00022842"/>
    </source>
</evidence>
<evidence type="ECO:0000256" key="1">
    <source>
        <dbReference type="ARBA" id="ARBA00022723"/>
    </source>
</evidence>
<reference evidence="5 6" key="1">
    <citation type="submission" date="2023-03" db="EMBL/GenBank/DDBJ databases">
        <title>WGS of Gossypium arboreum.</title>
        <authorList>
            <person name="Yu D."/>
        </authorList>
    </citation>
    <scope>NUCLEOTIDE SEQUENCE [LARGE SCALE GENOMIC DNA]</scope>
    <source>
        <tissue evidence="5">Leaf</tissue>
    </source>
</reference>
<comment type="caution">
    <text evidence="5">The sequence shown here is derived from an EMBL/GenBank/DDBJ whole genome shotgun (WGS) entry which is preliminary data.</text>
</comment>
<dbReference type="Gene3D" id="1.10.600.10">
    <property type="entry name" value="Farnesyl Diphosphate Synthase"/>
    <property type="match status" value="1"/>
</dbReference>
<evidence type="ECO:0000259" key="4">
    <source>
        <dbReference type="Pfam" id="PF03936"/>
    </source>
</evidence>
<feature type="domain" description="Terpene synthase metal-binding" evidence="4">
    <location>
        <begin position="3"/>
        <end position="166"/>
    </location>
</feature>
<dbReference type="PANTHER" id="PTHR31225">
    <property type="entry name" value="OS04G0344100 PROTEIN-RELATED"/>
    <property type="match status" value="1"/>
</dbReference>
<accession>A0ABR0R047</accession>
<name>A0ABR0R047_GOSAR</name>
<proteinExistence type="predicted"/>
<keyword evidence="1" id="KW-0479">Metal-binding</keyword>
<gene>
    <name evidence="5" type="ORF">PVK06_001112</name>
</gene>
<keyword evidence="2" id="KW-0460">Magnesium</keyword>
<keyword evidence="3" id="KW-0456">Lyase</keyword>
<protein>
    <recommendedName>
        <fullName evidence="4">Terpene synthase metal-binding domain-containing protein</fullName>
    </recommendedName>
</protein>
<dbReference type="Pfam" id="PF03936">
    <property type="entry name" value="Terpene_synth_C"/>
    <property type="match status" value="1"/>
</dbReference>
<dbReference type="PANTHER" id="PTHR31225:SF93">
    <property type="entry name" value="ALPHA-HUMULENE_(-)-(E)-BETA-CARYOPHYLLENE SYNTHASE"/>
    <property type="match status" value="1"/>
</dbReference>
<dbReference type="SUPFAM" id="SSF48576">
    <property type="entry name" value="Terpenoid synthases"/>
    <property type="match status" value="1"/>
</dbReference>
<dbReference type="InterPro" id="IPR050148">
    <property type="entry name" value="Terpene_synthase-like"/>
</dbReference>
<sequence>MWRWEIGAVDELQDYIKLMCKTVLVIFDEIAEEARKIGKSFCFPYAKDAFIALVHDYQAETKWSHDGYVPTFEEYMSVAMETSSFDVLLIISFIGMGEMAGREAFEWMQKDPKIMKALNVIGRLMDDRQLREHCPSTVECYMKQHGLSEKLTLKEFGKILEDAWKDINEEHMRPTAIPRDLLVLHLNFARASYLFYKHGDGYTNQEYVQDDIRALLIPT</sequence>
<organism evidence="5 6">
    <name type="scientific">Gossypium arboreum</name>
    <name type="common">Tree cotton</name>
    <name type="synonym">Gossypium nanking</name>
    <dbReference type="NCBI Taxonomy" id="29729"/>
    <lineage>
        <taxon>Eukaryota</taxon>
        <taxon>Viridiplantae</taxon>
        <taxon>Streptophyta</taxon>
        <taxon>Embryophyta</taxon>
        <taxon>Tracheophyta</taxon>
        <taxon>Spermatophyta</taxon>
        <taxon>Magnoliopsida</taxon>
        <taxon>eudicotyledons</taxon>
        <taxon>Gunneridae</taxon>
        <taxon>Pentapetalae</taxon>
        <taxon>rosids</taxon>
        <taxon>malvids</taxon>
        <taxon>Malvales</taxon>
        <taxon>Malvaceae</taxon>
        <taxon>Malvoideae</taxon>
        <taxon>Gossypium</taxon>
    </lineage>
</organism>
<evidence type="ECO:0000313" key="5">
    <source>
        <dbReference type="EMBL" id="KAK5844965.1"/>
    </source>
</evidence>
<evidence type="ECO:0000313" key="6">
    <source>
        <dbReference type="Proteomes" id="UP001358586"/>
    </source>
</evidence>
<dbReference type="EMBL" id="JARKNE010000001">
    <property type="protein sequence ID" value="KAK5844965.1"/>
    <property type="molecule type" value="Genomic_DNA"/>
</dbReference>
<keyword evidence="6" id="KW-1185">Reference proteome</keyword>
<dbReference type="InterPro" id="IPR008949">
    <property type="entry name" value="Isoprenoid_synthase_dom_sf"/>
</dbReference>